<dbReference type="InterPro" id="IPR001245">
    <property type="entry name" value="Ser-Thr/Tyr_kinase_cat_dom"/>
</dbReference>
<evidence type="ECO:0000256" key="1">
    <source>
        <dbReference type="ARBA" id="ARBA00022737"/>
    </source>
</evidence>
<accession>A0ABQ8XCG3</accession>
<feature type="compositionally biased region" description="Acidic residues" evidence="3">
    <location>
        <begin position="857"/>
        <end position="869"/>
    </location>
</feature>
<name>A0ABQ8XCG3_9EUKA</name>
<dbReference type="Pfam" id="PF22956">
    <property type="entry name" value="VPS15-like_hel"/>
    <property type="match status" value="1"/>
</dbReference>
<feature type="compositionally biased region" description="Basic and acidic residues" evidence="3">
    <location>
        <begin position="845"/>
        <end position="856"/>
    </location>
</feature>
<evidence type="ECO:0000313" key="5">
    <source>
        <dbReference type="EMBL" id="KAJ6229835.1"/>
    </source>
</evidence>
<dbReference type="InterPro" id="IPR011009">
    <property type="entry name" value="Kinase-like_dom_sf"/>
</dbReference>
<dbReference type="InterPro" id="IPR051177">
    <property type="entry name" value="CIK-Related_Protein"/>
</dbReference>
<feature type="compositionally biased region" description="Acidic residues" evidence="3">
    <location>
        <begin position="788"/>
        <end position="797"/>
    </location>
</feature>
<dbReference type="Pfam" id="PF07714">
    <property type="entry name" value="PK_Tyr_Ser-Thr"/>
    <property type="match status" value="1"/>
</dbReference>
<dbReference type="InterPro" id="IPR021133">
    <property type="entry name" value="HEAT_type_2"/>
</dbReference>
<dbReference type="PANTHER" id="PTHR12984">
    <property type="entry name" value="SCY1-RELATED S/T PROTEIN KINASE-LIKE"/>
    <property type="match status" value="1"/>
</dbReference>
<sequence>MGGGISKDLPFKIGLSTNYKRNGWALYEGNNKQNKLDVSVFQFNIQQNRSLMERAKKCFIGLKTTRHPDILAFLDGVELDDSLYMVTESVVPLQNVLKNLSTEERAWGLYTIIRSINFLNEKTNAIHGDALIDNIFVTKSGEWKLGLFDHYVKVESGNNEIKKALIASKYKCPEIVGGKWAQIVNNSISAIDSWGVGLLSLQVFNGVNCLEGVNLNSKNSMKHLFSNLPNRKFTNCILRCFAKIPNSRVNSTEILGNEYFKENKLIQIFTFLETISTKTEKECEIFFKSVTKSVLKLPEKLLKLTILPQLLKSIQMGTTKVSTLNLLLKIGKILTKEEFQKMVWPIANTLFTSLDRTIRICLLENLSSYIELISERDVNNVVFPNIVNGFTDSSPQLRDTTVKSMVTMVPKLEEKKINSVLLKYLAKLQLDPESGIRTNTTICLGNIAKYLNPKTRSKILIPGLSRALRDPFDPTKLFALRALSQTRKMFTIIQIATTLIPRISPLTVSGNKDVREESLKTIRSFLDLIEKESKKIETKSSKNQMNQPQNKSKNSIHQKLTQTIIQNKKPNDSNDSNENSMIGWVVKKFNKKETEQDSKINNNNNNNNNSNSKINNNTEHKDQIVNKKNNEKRSIKKNDKNNLQNKKNQKGLNLKSVLEDKYSPKTQKKIKTIETNFGDWGQGDYNDGIENNDNDDDDDDDDDWFKDIGLSENTSKDNNKNKNKHVKKSSTFTTTKKTNSKSLNLGSKNKTKSNNNAIRNQSRKTNYKINKSVETDKKKQEDKKENGWDDFDFDEMFQDNKKKKTSRTKTNEIKKNTSQNSFNNKSGNYNKNNNTMSFSNSKKGKVQEKKEEKKNDDDDYDFFAEFDVD</sequence>
<dbReference type="InterPro" id="IPR055231">
    <property type="entry name" value="2AA_helical"/>
</dbReference>
<feature type="region of interest" description="Disordered" evidence="3">
    <location>
        <begin position="536"/>
        <end position="557"/>
    </location>
</feature>
<keyword evidence="6" id="KW-1185">Reference proteome</keyword>
<dbReference type="EMBL" id="JAOAOG010000317">
    <property type="protein sequence ID" value="KAJ6229835.1"/>
    <property type="molecule type" value="Genomic_DNA"/>
</dbReference>
<proteinExistence type="predicted"/>
<dbReference type="PROSITE" id="PS50077">
    <property type="entry name" value="HEAT_REPEAT"/>
    <property type="match status" value="1"/>
</dbReference>
<dbReference type="InterPro" id="IPR000719">
    <property type="entry name" value="Prot_kinase_dom"/>
</dbReference>
<dbReference type="InterPro" id="IPR011989">
    <property type="entry name" value="ARM-like"/>
</dbReference>
<dbReference type="Gene3D" id="1.25.10.10">
    <property type="entry name" value="Leucine-rich Repeat Variant"/>
    <property type="match status" value="1"/>
</dbReference>
<dbReference type="Gene3D" id="1.10.510.10">
    <property type="entry name" value="Transferase(Phosphotransferase) domain 1"/>
    <property type="match status" value="1"/>
</dbReference>
<organism evidence="5 6">
    <name type="scientific">Anaeramoeba flamelloides</name>
    <dbReference type="NCBI Taxonomy" id="1746091"/>
    <lineage>
        <taxon>Eukaryota</taxon>
        <taxon>Metamonada</taxon>
        <taxon>Anaeramoebidae</taxon>
        <taxon>Anaeramoeba</taxon>
    </lineage>
</organism>
<feature type="compositionally biased region" description="Low complexity" evidence="3">
    <location>
        <begin position="641"/>
        <end position="655"/>
    </location>
</feature>
<feature type="compositionally biased region" description="Polar residues" evidence="3">
    <location>
        <begin position="743"/>
        <end position="760"/>
    </location>
</feature>
<feature type="region of interest" description="Disordered" evidence="3">
    <location>
        <begin position="593"/>
        <end position="660"/>
    </location>
</feature>
<dbReference type="InterPro" id="IPR016024">
    <property type="entry name" value="ARM-type_fold"/>
</dbReference>
<dbReference type="SUPFAM" id="SSF48371">
    <property type="entry name" value="ARM repeat"/>
    <property type="match status" value="1"/>
</dbReference>
<comment type="caution">
    <text evidence="5">The sequence shown here is derived from an EMBL/GenBank/DDBJ whole genome shotgun (WGS) entry which is preliminary data.</text>
</comment>
<evidence type="ECO:0000256" key="3">
    <source>
        <dbReference type="SAM" id="MobiDB-lite"/>
    </source>
</evidence>
<evidence type="ECO:0000256" key="2">
    <source>
        <dbReference type="PROSITE-ProRule" id="PRU00103"/>
    </source>
</evidence>
<feature type="repeat" description="HEAT" evidence="2">
    <location>
        <begin position="382"/>
        <end position="419"/>
    </location>
</feature>
<feature type="compositionally biased region" description="Low complexity" evidence="3">
    <location>
        <begin position="599"/>
        <end position="617"/>
    </location>
</feature>
<evidence type="ECO:0000313" key="6">
    <source>
        <dbReference type="Proteomes" id="UP001150062"/>
    </source>
</evidence>
<dbReference type="Proteomes" id="UP001150062">
    <property type="component" value="Unassembled WGS sequence"/>
</dbReference>
<feature type="region of interest" description="Disordered" evidence="3">
    <location>
        <begin position="673"/>
        <end position="869"/>
    </location>
</feature>
<feature type="compositionally biased region" description="Low complexity" evidence="3">
    <location>
        <begin position="820"/>
        <end position="834"/>
    </location>
</feature>
<protein>
    <submittedName>
        <fullName evidence="5">N-terminal kinase-like protein</fullName>
    </submittedName>
</protein>
<feature type="compositionally biased region" description="Acidic residues" evidence="3">
    <location>
        <begin position="690"/>
        <end position="704"/>
    </location>
</feature>
<dbReference type="SMART" id="SM00220">
    <property type="entry name" value="S_TKc"/>
    <property type="match status" value="1"/>
</dbReference>
<keyword evidence="1" id="KW-0677">Repeat</keyword>
<feature type="compositionally biased region" description="Basic and acidic residues" evidence="3">
    <location>
        <begin position="771"/>
        <end position="787"/>
    </location>
</feature>
<dbReference type="PANTHER" id="PTHR12984:SF3">
    <property type="entry name" value="N-TERMINAL KINASE-LIKE PROTEIN"/>
    <property type="match status" value="1"/>
</dbReference>
<feature type="compositionally biased region" description="Low complexity" evidence="3">
    <location>
        <begin position="729"/>
        <end position="742"/>
    </location>
</feature>
<dbReference type="Gene3D" id="3.30.200.20">
    <property type="entry name" value="Phosphorylase Kinase, domain 1"/>
    <property type="match status" value="1"/>
</dbReference>
<reference evidence="5" key="1">
    <citation type="submission" date="2022-08" db="EMBL/GenBank/DDBJ databases">
        <title>Novel sulfate-reducing endosymbionts in the free-living metamonad Anaeramoeba.</title>
        <authorList>
            <person name="Jerlstrom-Hultqvist J."/>
            <person name="Cepicka I."/>
            <person name="Gallot-Lavallee L."/>
            <person name="Salas-Leiva D."/>
            <person name="Curtis B.A."/>
            <person name="Zahonova K."/>
            <person name="Pipaliya S."/>
            <person name="Dacks J."/>
            <person name="Roger A.J."/>
        </authorList>
    </citation>
    <scope>NUCLEOTIDE SEQUENCE</scope>
    <source>
        <strain evidence="5">Schooner1</strain>
    </source>
</reference>
<dbReference type="SUPFAM" id="SSF56112">
    <property type="entry name" value="Protein kinase-like (PK-like)"/>
    <property type="match status" value="1"/>
</dbReference>
<feature type="domain" description="Protein kinase" evidence="4">
    <location>
        <begin position="1"/>
        <end position="260"/>
    </location>
</feature>
<dbReference type="PROSITE" id="PS50011">
    <property type="entry name" value="PROTEIN_KINASE_DOM"/>
    <property type="match status" value="1"/>
</dbReference>
<feature type="compositionally biased region" description="Polar residues" evidence="3">
    <location>
        <begin position="543"/>
        <end position="557"/>
    </location>
</feature>
<gene>
    <name evidence="5" type="ORF">M0813_07423</name>
</gene>
<feature type="compositionally biased region" description="Basic and acidic residues" evidence="3">
    <location>
        <begin position="618"/>
        <end position="640"/>
    </location>
</feature>
<evidence type="ECO:0000259" key="4">
    <source>
        <dbReference type="PROSITE" id="PS50011"/>
    </source>
</evidence>